<accession>A0A914R0D1</accession>
<organism evidence="2 3">
    <name type="scientific">Panagrolaimus davidi</name>
    <dbReference type="NCBI Taxonomy" id="227884"/>
    <lineage>
        <taxon>Eukaryota</taxon>
        <taxon>Metazoa</taxon>
        <taxon>Ecdysozoa</taxon>
        <taxon>Nematoda</taxon>
        <taxon>Chromadorea</taxon>
        <taxon>Rhabditida</taxon>
        <taxon>Tylenchina</taxon>
        <taxon>Panagrolaimomorpha</taxon>
        <taxon>Panagrolaimoidea</taxon>
        <taxon>Panagrolaimidae</taxon>
        <taxon>Panagrolaimus</taxon>
    </lineage>
</organism>
<name>A0A914R0D1_9BILA</name>
<feature type="region of interest" description="Disordered" evidence="1">
    <location>
        <begin position="89"/>
        <end position="168"/>
    </location>
</feature>
<reference evidence="3" key="1">
    <citation type="submission" date="2022-11" db="UniProtKB">
        <authorList>
            <consortium name="WormBaseParasite"/>
        </authorList>
    </citation>
    <scope>IDENTIFICATION</scope>
</reference>
<dbReference type="AlphaFoldDB" id="A0A914R0D1"/>
<evidence type="ECO:0000313" key="2">
    <source>
        <dbReference type="Proteomes" id="UP000887578"/>
    </source>
</evidence>
<evidence type="ECO:0000313" key="3">
    <source>
        <dbReference type="WBParaSite" id="PDA_v2.g9897.t1"/>
    </source>
</evidence>
<feature type="compositionally biased region" description="Basic and acidic residues" evidence="1">
    <location>
        <begin position="89"/>
        <end position="109"/>
    </location>
</feature>
<feature type="compositionally biased region" description="Acidic residues" evidence="1">
    <location>
        <begin position="147"/>
        <end position="168"/>
    </location>
</feature>
<sequence length="168" mass="19011">MYNSSKYNIIEPCAVGGRDVVGGEEVELDFTEDVMDRNGNLGDLPIDFEEFDRSIPTIEEDCGIPVGVPRSCEAFKEFSFANFCRRESKAARRRDRESMEFRGDEFLEEFRDEEFPPPPPCRDRDDEGVSLPDENHEDENTPPPPPADDEIPPPEYDCETAPDGVDGD</sequence>
<keyword evidence="2" id="KW-1185">Reference proteome</keyword>
<proteinExistence type="predicted"/>
<protein>
    <submittedName>
        <fullName evidence="3">Uncharacterized protein</fullName>
    </submittedName>
</protein>
<dbReference type="WBParaSite" id="PDA_v2.g9897.t1">
    <property type="protein sequence ID" value="PDA_v2.g9897.t1"/>
    <property type="gene ID" value="PDA_v2.g9897"/>
</dbReference>
<dbReference type="Proteomes" id="UP000887578">
    <property type="component" value="Unplaced"/>
</dbReference>
<evidence type="ECO:0000256" key="1">
    <source>
        <dbReference type="SAM" id="MobiDB-lite"/>
    </source>
</evidence>